<keyword evidence="5 10" id="KW-0472">Membrane</keyword>
<evidence type="ECO:0000256" key="3">
    <source>
        <dbReference type="ARBA" id="ARBA00022692"/>
    </source>
</evidence>
<reference evidence="13 14" key="1">
    <citation type="submission" date="2023-08" db="EMBL/GenBank/DDBJ databases">
        <title>Annotated Genome Sequence of Vanrija albida AlHP1.</title>
        <authorList>
            <person name="Herzog R."/>
        </authorList>
    </citation>
    <scope>NUCLEOTIDE SEQUENCE [LARGE SCALE GENOMIC DNA]</scope>
    <source>
        <strain evidence="13 14">AlHP1</strain>
    </source>
</reference>
<keyword evidence="6" id="KW-0564">Palmitate</keyword>
<evidence type="ECO:0000256" key="2">
    <source>
        <dbReference type="ARBA" id="ARBA00022679"/>
    </source>
</evidence>
<feature type="compositionally biased region" description="Acidic residues" evidence="11">
    <location>
        <begin position="529"/>
        <end position="539"/>
    </location>
</feature>
<evidence type="ECO:0000256" key="6">
    <source>
        <dbReference type="ARBA" id="ARBA00023139"/>
    </source>
</evidence>
<proteinExistence type="inferred from homology"/>
<feature type="transmembrane region" description="Helical" evidence="10">
    <location>
        <begin position="323"/>
        <end position="344"/>
    </location>
</feature>
<keyword evidence="14" id="KW-1185">Reference proteome</keyword>
<name>A0ABR3Q5H7_9TREE</name>
<evidence type="ECO:0000313" key="13">
    <source>
        <dbReference type="EMBL" id="KAL1409717.1"/>
    </source>
</evidence>
<feature type="transmembrane region" description="Helical" evidence="10">
    <location>
        <begin position="60"/>
        <end position="83"/>
    </location>
</feature>
<evidence type="ECO:0000313" key="14">
    <source>
        <dbReference type="Proteomes" id="UP001565368"/>
    </source>
</evidence>
<accession>A0ABR3Q5H7</accession>
<comment type="catalytic activity">
    <reaction evidence="9 10">
        <text>L-cysteinyl-[protein] + hexadecanoyl-CoA = S-hexadecanoyl-L-cysteinyl-[protein] + CoA</text>
        <dbReference type="Rhea" id="RHEA:36683"/>
        <dbReference type="Rhea" id="RHEA-COMP:10131"/>
        <dbReference type="Rhea" id="RHEA-COMP:11032"/>
        <dbReference type="ChEBI" id="CHEBI:29950"/>
        <dbReference type="ChEBI" id="CHEBI:57287"/>
        <dbReference type="ChEBI" id="CHEBI:57379"/>
        <dbReference type="ChEBI" id="CHEBI:74151"/>
        <dbReference type="EC" id="2.3.1.225"/>
    </reaction>
</comment>
<dbReference type="GO" id="GO:0019706">
    <property type="term" value="F:protein-cysteine S-palmitoyltransferase activity"/>
    <property type="evidence" value="ECO:0007669"/>
    <property type="project" value="UniProtKB-EC"/>
</dbReference>
<protein>
    <recommendedName>
        <fullName evidence="10">Palmitoyltransferase</fullName>
        <ecNumber evidence="10">2.3.1.225</ecNumber>
    </recommendedName>
</protein>
<dbReference type="EC" id="2.3.1.225" evidence="10"/>
<evidence type="ECO:0000256" key="1">
    <source>
        <dbReference type="ARBA" id="ARBA00004141"/>
    </source>
</evidence>
<keyword evidence="4 10" id="KW-1133">Transmembrane helix</keyword>
<feature type="transmembrane region" description="Helical" evidence="10">
    <location>
        <begin position="28"/>
        <end position="48"/>
    </location>
</feature>
<feature type="compositionally biased region" description="Polar residues" evidence="11">
    <location>
        <begin position="495"/>
        <end position="505"/>
    </location>
</feature>
<dbReference type="PROSITE" id="PS50216">
    <property type="entry name" value="DHHC"/>
    <property type="match status" value="1"/>
</dbReference>
<comment type="domain">
    <text evidence="10">The DHHC domain is required for palmitoyltransferase activity.</text>
</comment>
<sequence length="539" mass="59815">MSVHPSEGEASNHSHDTVRRIVKRLPVVGAWLLLFIPSALFIGSVSVYEVLLQRHEVGRFLCQVVIYTALLFMSIISFSVACARRPIRPDKSLTPQGARPLKPDEGAVRSQHRQQRNGRIIPRITITDASVGDDDDIPLRLLRPAAPRRSPPSYSEQPPPIAEEGQVEPQSAEARGNEYRDDDEDDSEDRALLAKDEEENVGMAAGQPLMAKLGTGGHRWCRKCDGWKPDRCHHCRACGQCVLKMDHHCPWLDNCVGYHNYKAFMLFVTYAALMAGYGASQAGMEAYRFFNEPGPVNPGPYAAGEMDETWETRISFLPVLHMLLAIVGGTLTLAVGVLAAYHWYLVLNNRSTLEDFFRNVPTALLDSETRGVVEELGARGSRYRTPGAWRPDHILTRPERTRLRREARAINVFDMGWRYNLRSVMLGDAVASAPPGSWKQVAHDVASAAWPLSRPRMKAATGGHYFDYDKQGLERLKSVTTELRLGLKPGALPPSRSSGHSTPQNVGGPHVPGYHVERNNGNQWTIGESESESGGSDDE</sequence>
<dbReference type="Proteomes" id="UP001565368">
    <property type="component" value="Unassembled WGS sequence"/>
</dbReference>
<organism evidence="13 14">
    <name type="scientific">Vanrija albida</name>
    <dbReference type="NCBI Taxonomy" id="181172"/>
    <lineage>
        <taxon>Eukaryota</taxon>
        <taxon>Fungi</taxon>
        <taxon>Dikarya</taxon>
        <taxon>Basidiomycota</taxon>
        <taxon>Agaricomycotina</taxon>
        <taxon>Tremellomycetes</taxon>
        <taxon>Trichosporonales</taxon>
        <taxon>Trichosporonaceae</taxon>
        <taxon>Vanrija</taxon>
    </lineage>
</organism>
<evidence type="ECO:0000256" key="7">
    <source>
        <dbReference type="ARBA" id="ARBA00023288"/>
    </source>
</evidence>
<comment type="subcellular location">
    <subcellularLocation>
        <location evidence="1">Membrane</location>
        <topology evidence="1">Multi-pass membrane protein</topology>
    </subcellularLocation>
</comment>
<evidence type="ECO:0000256" key="9">
    <source>
        <dbReference type="ARBA" id="ARBA00048048"/>
    </source>
</evidence>
<evidence type="ECO:0000256" key="8">
    <source>
        <dbReference type="ARBA" id="ARBA00023315"/>
    </source>
</evidence>
<comment type="caution">
    <text evidence="13">The sequence shown here is derived from an EMBL/GenBank/DDBJ whole genome shotgun (WGS) entry which is preliminary data.</text>
</comment>
<evidence type="ECO:0000256" key="4">
    <source>
        <dbReference type="ARBA" id="ARBA00022989"/>
    </source>
</evidence>
<dbReference type="Pfam" id="PF01529">
    <property type="entry name" value="DHHC"/>
    <property type="match status" value="1"/>
</dbReference>
<keyword evidence="7" id="KW-0449">Lipoprotein</keyword>
<keyword evidence="8 10" id="KW-0012">Acyltransferase</keyword>
<feature type="domain" description="Palmitoyltransferase DHHC" evidence="12">
    <location>
        <begin position="217"/>
        <end position="355"/>
    </location>
</feature>
<keyword evidence="3 10" id="KW-0812">Transmembrane</keyword>
<dbReference type="InterPro" id="IPR039859">
    <property type="entry name" value="PFA4/ZDH16/20/ERF2-like"/>
</dbReference>
<feature type="compositionally biased region" description="Low complexity" evidence="11">
    <location>
        <begin position="139"/>
        <end position="153"/>
    </location>
</feature>
<feature type="region of interest" description="Disordered" evidence="11">
    <location>
        <begin position="487"/>
        <end position="539"/>
    </location>
</feature>
<dbReference type="PANTHER" id="PTHR12246">
    <property type="entry name" value="PALMITOYLTRANSFERASE ZDHHC16"/>
    <property type="match status" value="1"/>
</dbReference>
<dbReference type="EMBL" id="JBBXJM010000003">
    <property type="protein sequence ID" value="KAL1409717.1"/>
    <property type="molecule type" value="Genomic_DNA"/>
</dbReference>
<keyword evidence="2 10" id="KW-0808">Transferase</keyword>
<dbReference type="InterPro" id="IPR001594">
    <property type="entry name" value="Palmitoyltrfase_DHHC"/>
</dbReference>
<evidence type="ECO:0000256" key="5">
    <source>
        <dbReference type="ARBA" id="ARBA00023136"/>
    </source>
</evidence>
<dbReference type="RefSeq" id="XP_069209661.1">
    <property type="nucleotide sequence ID" value="XM_069352243.1"/>
</dbReference>
<evidence type="ECO:0000259" key="12">
    <source>
        <dbReference type="Pfam" id="PF01529"/>
    </source>
</evidence>
<evidence type="ECO:0000256" key="10">
    <source>
        <dbReference type="RuleBase" id="RU079119"/>
    </source>
</evidence>
<dbReference type="GeneID" id="95984756"/>
<gene>
    <name evidence="13" type="primary">PFA3</name>
    <name evidence="13" type="ORF">Q8F55_003713</name>
</gene>
<comment type="similarity">
    <text evidence="10">Belongs to the DHHC palmitoyltransferase family.</text>
</comment>
<feature type="region of interest" description="Disordered" evidence="11">
    <location>
        <begin position="89"/>
        <end position="189"/>
    </location>
</feature>
<evidence type="ECO:0000256" key="11">
    <source>
        <dbReference type="SAM" id="MobiDB-lite"/>
    </source>
</evidence>